<dbReference type="EMBL" id="FNLN01000001">
    <property type="protein sequence ID" value="SDT84222.1"/>
    <property type="molecule type" value="Genomic_DNA"/>
</dbReference>
<dbReference type="Pfam" id="PF01475">
    <property type="entry name" value="FUR"/>
    <property type="match status" value="1"/>
</dbReference>
<dbReference type="InterPro" id="IPR036390">
    <property type="entry name" value="WH_DNA-bd_sf"/>
</dbReference>
<evidence type="ECO:0000313" key="13">
    <source>
        <dbReference type="Proteomes" id="UP000181998"/>
    </source>
</evidence>
<dbReference type="AlphaFoldDB" id="A0A0S3AND5"/>
<keyword evidence="8" id="KW-0408">Iron</keyword>
<evidence type="ECO:0000313" key="16">
    <source>
        <dbReference type="Proteomes" id="UP000244110"/>
    </source>
</evidence>
<feature type="binding site" evidence="7">
    <location>
        <position position="136"/>
    </location>
    <ligand>
        <name>Zn(2+)</name>
        <dbReference type="ChEBI" id="CHEBI:29105"/>
    </ligand>
</feature>
<dbReference type="GO" id="GO:0000976">
    <property type="term" value="F:transcription cis-regulatory region binding"/>
    <property type="evidence" value="ECO:0007669"/>
    <property type="project" value="TreeGrafter"/>
</dbReference>
<dbReference type="EMBL" id="QAOL01000002">
    <property type="protein sequence ID" value="PTQ88008.1"/>
    <property type="molecule type" value="Genomic_DNA"/>
</dbReference>
<dbReference type="GO" id="GO:1900376">
    <property type="term" value="P:regulation of secondary metabolite biosynthetic process"/>
    <property type="evidence" value="ECO:0007669"/>
    <property type="project" value="TreeGrafter"/>
</dbReference>
<dbReference type="GO" id="GO:0003700">
    <property type="term" value="F:DNA-binding transcription factor activity"/>
    <property type="evidence" value="ECO:0007669"/>
    <property type="project" value="InterPro"/>
</dbReference>
<keyword evidence="7" id="KW-0479">Metal-binding</keyword>
<evidence type="ECO:0000256" key="7">
    <source>
        <dbReference type="PIRSR" id="PIRSR602481-1"/>
    </source>
</evidence>
<feature type="binding site" evidence="8">
    <location>
        <position position="114"/>
    </location>
    <ligand>
        <name>Fe cation</name>
        <dbReference type="ChEBI" id="CHEBI:24875"/>
    </ligand>
</feature>
<comment type="cofactor">
    <cofactor evidence="8">
        <name>Mn(2+)</name>
        <dbReference type="ChEBI" id="CHEBI:29035"/>
    </cofactor>
    <cofactor evidence="8">
        <name>Fe(2+)</name>
        <dbReference type="ChEBI" id="CHEBI:29033"/>
    </cofactor>
    <text evidence="8">Binds 1 Mn(2+) or Fe(2+) ion per subunit.</text>
</comment>
<evidence type="ECO:0000313" key="9">
    <source>
        <dbReference type="EMBL" id="PTQ88008.1"/>
    </source>
</evidence>
<dbReference type="RefSeq" id="WP_062560109.1">
    <property type="nucleotide sequence ID" value="NZ_OCMU01000001.1"/>
</dbReference>
<keyword evidence="2" id="KW-0678">Repressor</keyword>
<reference evidence="14" key="1">
    <citation type="submission" date="2016-10" db="EMBL/GenBank/DDBJ databases">
        <authorList>
            <person name="Varghese N."/>
            <person name="Submissions S."/>
        </authorList>
    </citation>
    <scope>NUCLEOTIDE SEQUENCE [LARGE SCALE GENOMIC DNA]</scope>
    <source>
        <strain evidence="14">Nm10</strain>
    </source>
</reference>
<dbReference type="STRING" id="44577.ATY38_05425"/>
<dbReference type="InterPro" id="IPR002481">
    <property type="entry name" value="FUR"/>
</dbReference>
<reference evidence="12 15" key="3">
    <citation type="submission" date="2017-09" db="EMBL/GenBank/DDBJ databases">
        <authorList>
            <person name="Ehlers B."/>
            <person name="Leendertz F.H."/>
        </authorList>
    </citation>
    <scope>NUCLEOTIDE SEQUENCE [LARGE SCALE GENOMIC DNA]</scope>
    <source>
        <strain evidence="12 15">Nm42</strain>
    </source>
</reference>
<keyword evidence="5" id="KW-0238">DNA-binding</keyword>
<reference evidence="9 16" key="4">
    <citation type="submission" date="2018-04" db="EMBL/GenBank/DDBJ databases">
        <title>Active sludge and wastewater microbial communities from Klosterneuburg, Austria.</title>
        <authorList>
            <person name="Wagner M."/>
        </authorList>
    </citation>
    <scope>NUCLEOTIDE SEQUENCE [LARGE SCALE GENOMIC DNA]</scope>
    <source>
        <strain evidence="9 16">Nm4</strain>
    </source>
</reference>
<evidence type="ECO:0000256" key="4">
    <source>
        <dbReference type="ARBA" id="ARBA00023015"/>
    </source>
</evidence>
<dbReference type="KEGG" id="nur:ATY38_05425"/>
<evidence type="ECO:0000256" key="3">
    <source>
        <dbReference type="ARBA" id="ARBA00022833"/>
    </source>
</evidence>
<protein>
    <submittedName>
        <fullName evidence="9">Fur family ferric uptake transcriptional regulator</fullName>
    </submittedName>
    <submittedName>
        <fullName evidence="10">Fur family transcriptional regulator, ferric uptake regulator</fullName>
    </submittedName>
</protein>
<dbReference type="OrthoDB" id="8659436at2"/>
<keyword evidence="3 7" id="KW-0862">Zinc</keyword>
<dbReference type="PANTHER" id="PTHR33202:SF7">
    <property type="entry name" value="FERRIC UPTAKE REGULATION PROTEIN"/>
    <property type="match status" value="1"/>
</dbReference>
<evidence type="ECO:0000256" key="5">
    <source>
        <dbReference type="ARBA" id="ARBA00023125"/>
    </source>
</evidence>
<evidence type="ECO:0000313" key="15">
    <source>
        <dbReference type="Proteomes" id="UP000219335"/>
    </source>
</evidence>
<dbReference type="Proteomes" id="UP000244110">
    <property type="component" value="Unassembled WGS sequence"/>
</dbReference>
<dbReference type="SUPFAM" id="SSF46785">
    <property type="entry name" value="Winged helix' DNA-binding domain"/>
    <property type="match status" value="1"/>
</dbReference>
<dbReference type="EMBL" id="OCMU01000001">
    <property type="protein sequence ID" value="SOD18519.1"/>
    <property type="molecule type" value="Genomic_DNA"/>
</dbReference>
<dbReference type="InterPro" id="IPR043135">
    <property type="entry name" value="Fur_C"/>
</dbReference>
<dbReference type="Proteomes" id="UP000219335">
    <property type="component" value="Unassembled WGS sequence"/>
</dbReference>
<evidence type="ECO:0000313" key="14">
    <source>
        <dbReference type="Proteomes" id="UP000182882"/>
    </source>
</evidence>
<evidence type="ECO:0000313" key="12">
    <source>
        <dbReference type="EMBL" id="SOD18519.1"/>
    </source>
</evidence>
<feature type="binding site" evidence="7">
    <location>
        <position position="99"/>
    </location>
    <ligand>
        <name>Zn(2+)</name>
        <dbReference type="ChEBI" id="CHEBI:29105"/>
    </ligand>
</feature>
<dbReference type="InterPro" id="IPR036388">
    <property type="entry name" value="WH-like_DNA-bd_sf"/>
</dbReference>
<name>A0A0S3AND5_9PROT</name>
<feature type="binding site" evidence="7">
    <location>
        <position position="102"/>
    </location>
    <ligand>
        <name>Zn(2+)</name>
        <dbReference type="ChEBI" id="CHEBI:29105"/>
    </ligand>
</feature>
<dbReference type="Proteomes" id="UP000181998">
    <property type="component" value="Unassembled WGS sequence"/>
</dbReference>
<reference evidence="10 13" key="2">
    <citation type="submission" date="2016-10" db="EMBL/GenBank/DDBJ databases">
        <authorList>
            <person name="de Groot N.N."/>
        </authorList>
    </citation>
    <scope>NUCLEOTIDE SEQUENCE [LARGE SCALE GENOMIC DNA]</scope>
    <source>
        <strain evidence="10">Nm10</strain>
        <strain evidence="11 13">Nm9</strain>
    </source>
</reference>
<comment type="similarity">
    <text evidence="1">Belongs to the Fur family.</text>
</comment>
<dbReference type="GO" id="GO:0045892">
    <property type="term" value="P:negative regulation of DNA-templated transcription"/>
    <property type="evidence" value="ECO:0007669"/>
    <property type="project" value="TreeGrafter"/>
</dbReference>
<dbReference type="GO" id="GO:0008270">
    <property type="term" value="F:zinc ion binding"/>
    <property type="evidence" value="ECO:0007669"/>
    <property type="project" value="TreeGrafter"/>
</dbReference>
<organism evidence="9 16">
    <name type="scientific">Nitrosomonas ureae</name>
    <dbReference type="NCBI Taxonomy" id="44577"/>
    <lineage>
        <taxon>Bacteria</taxon>
        <taxon>Pseudomonadati</taxon>
        <taxon>Pseudomonadota</taxon>
        <taxon>Betaproteobacteria</taxon>
        <taxon>Nitrosomonadales</taxon>
        <taxon>Nitrosomonadaceae</taxon>
        <taxon>Nitrosomonas</taxon>
    </lineage>
</organism>
<evidence type="ECO:0000256" key="8">
    <source>
        <dbReference type="PIRSR" id="PIRSR602481-2"/>
    </source>
</evidence>
<accession>A0A0S3AND5</accession>
<evidence type="ECO:0000313" key="10">
    <source>
        <dbReference type="EMBL" id="SDT84222.1"/>
    </source>
</evidence>
<dbReference type="EMBL" id="FOFX01000011">
    <property type="protein sequence ID" value="SEP93329.1"/>
    <property type="molecule type" value="Genomic_DNA"/>
</dbReference>
<sequence length="140" mass="16215">MLNKFFHTAEDLILRHNGRATAGRIGILATLLAEQKAITHREIEQRLPHSLQLDRVTLYRTLEWLVENGLIHKITSDDRIWRYHANHESHLHQHAHFKCTGCAQVICLDSLPIERSWPLPTGYRFQEIELTVKGLCANCC</sequence>
<keyword evidence="4" id="KW-0805">Transcription regulation</keyword>
<dbReference type="Gene3D" id="3.30.1490.190">
    <property type="match status" value="1"/>
</dbReference>
<evidence type="ECO:0000256" key="1">
    <source>
        <dbReference type="ARBA" id="ARBA00007957"/>
    </source>
</evidence>
<keyword evidence="14" id="KW-1185">Reference proteome</keyword>
<keyword evidence="6" id="KW-0804">Transcription</keyword>
<dbReference type="Proteomes" id="UP000182882">
    <property type="component" value="Unassembled WGS sequence"/>
</dbReference>
<feature type="binding site" evidence="8">
    <location>
        <position position="90"/>
    </location>
    <ligand>
        <name>Fe cation</name>
        <dbReference type="ChEBI" id="CHEBI:24875"/>
    </ligand>
</feature>
<dbReference type="PANTHER" id="PTHR33202">
    <property type="entry name" value="ZINC UPTAKE REGULATION PROTEIN"/>
    <property type="match status" value="1"/>
</dbReference>
<evidence type="ECO:0000256" key="6">
    <source>
        <dbReference type="ARBA" id="ARBA00023163"/>
    </source>
</evidence>
<evidence type="ECO:0000256" key="2">
    <source>
        <dbReference type="ARBA" id="ARBA00022491"/>
    </source>
</evidence>
<evidence type="ECO:0000313" key="11">
    <source>
        <dbReference type="EMBL" id="SEP93329.1"/>
    </source>
</evidence>
<dbReference type="Gene3D" id="1.10.10.10">
    <property type="entry name" value="Winged helix-like DNA-binding domain superfamily/Winged helix DNA-binding domain"/>
    <property type="match status" value="1"/>
</dbReference>
<feature type="binding site" evidence="7">
    <location>
        <position position="139"/>
    </location>
    <ligand>
        <name>Zn(2+)</name>
        <dbReference type="ChEBI" id="CHEBI:29105"/>
    </ligand>
</feature>
<comment type="cofactor">
    <cofactor evidence="7">
        <name>Zn(2+)</name>
        <dbReference type="ChEBI" id="CHEBI:29105"/>
    </cofactor>
    <text evidence="7">Binds 1 zinc ion per subunit.</text>
</comment>
<gene>
    <name evidence="9" type="ORF">C8R28_10027</name>
    <name evidence="10" type="ORF">SAMN05216406_101176</name>
    <name evidence="11" type="ORF">SAMN05421510_101120</name>
    <name evidence="12" type="ORF">SAMN06297164_1711</name>
</gene>
<proteinExistence type="inferred from homology"/>